<feature type="region of interest" description="Disordered" evidence="2">
    <location>
        <begin position="219"/>
        <end position="323"/>
    </location>
</feature>
<dbReference type="GO" id="GO:0004497">
    <property type="term" value="F:monooxygenase activity"/>
    <property type="evidence" value="ECO:0007669"/>
    <property type="project" value="UniProtKB-KW"/>
</dbReference>
<dbReference type="Proteomes" id="UP001340816">
    <property type="component" value="Chromosome"/>
</dbReference>
<keyword evidence="6" id="KW-0503">Monooxygenase</keyword>
<keyword evidence="3" id="KW-1133">Transmembrane helix</keyword>
<feature type="signal peptide" evidence="4">
    <location>
        <begin position="1"/>
        <end position="35"/>
    </location>
</feature>
<evidence type="ECO:0000256" key="2">
    <source>
        <dbReference type="SAM" id="MobiDB-lite"/>
    </source>
</evidence>
<protein>
    <submittedName>
        <fullName evidence="6">Lytic polysaccharide monooxygenase</fullName>
    </submittedName>
</protein>
<feature type="compositionally biased region" description="Acidic residues" evidence="2">
    <location>
        <begin position="239"/>
        <end position="248"/>
    </location>
</feature>
<accession>A0ABZ1HJT2</accession>
<evidence type="ECO:0000313" key="6">
    <source>
        <dbReference type="EMBL" id="WSD18869.1"/>
    </source>
</evidence>
<gene>
    <name evidence="6" type="ORF">OHB35_39685</name>
</gene>
<dbReference type="NCBIfam" id="TIGR01167">
    <property type="entry name" value="LPXTG_anchor"/>
    <property type="match status" value="1"/>
</dbReference>
<evidence type="ECO:0000256" key="1">
    <source>
        <dbReference type="ARBA" id="ARBA00022729"/>
    </source>
</evidence>
<dbReference type="InterPro" id="IPR004302">
    <property type="entry name" value="Cellulose/chitin-bd_N"/>
</dbReference>
<dbReference type="PANTHER" id="PTHR34823:SF1">
    <property type="entry name" value="CHITIN-BINDING TYPE-4 DOMAIN-CONTAINING PROTEIN"/>
    <property type="match status" value="1"/>
</dbReference>
<reference evidence="6 7" key="1">
    <citation type="submission" date="2022-10" db="EMBL/GenBank/DDBJ databases">
        <title>The complete genomes of actinobacterial strains from the NBC collection.</title>
        <authorList>
            <person name="Joergensen T.S."/>
            <person name="Alvarez Arevalo M."/>
            <person name="Sterndorff E.B."/>
            <person name="Faurdal D."/>
            <person name="Vuksanovic O."/>
            <person name="Mourched A.-S."/>
            <person name="Charusanti P."/>
            <person name="Shaw S."/>
            <person name="Blin K."/>
            <person name="Weber T."/>
        </authorList>
    </citation>
    <scope>NUCLEOTIDE SEQUENCE [LARGE SCALE GENOMIC DNA]</scope>
    <source>
        <strain evidence="6 7">NBC 01752</strain>
    </source>
</reference>
<proteinExistence type="predicted"/>
<dbReference type="PANTHER" id="PTHR34823">
    <property type="entry name" value="GLCNAC-BINDING PROTEIN A"/>
    <property type="match status" value="1"/>
</dbReference>
<keyword evidence="3" id="KW-0812">Transmembrane</keyword>
<evidence type="ECO:0000313" key="7">
    <source>
        <dbReference type="Proteomes" id="UP001340816"/>
    </source>
</evidence>
<dbReference type="NCBIfam" id="NF041528">
    <property type="entry name" value="strep_LAETG"/>
    <property type="match status" value="1"/>
</dbReference>
<feature type="compositionally biased region" description="Low complexity" evidence="2">
    <location>
        <begin position="227"/>
        <end position="237"/>
    </location>
</feature>
<feature type="compositionally biased region" description="Basic and acidic residues" evidence="2">
    <location>
        <begin position="249"/>
        <end position="261"/>
    </location>
</feature>
<dbReference type="EMBL" id="CP109135">
    <property type="protein sequence ID" value="WSD18869.1"/>
    <property type="molecule type" value="Genomic_DNA"/>
</dbReference>
<dbReference type="RefSeq" id="WP_326761241.1">
    <property type="nucleotide sequence ID" value="NZ_CP109135.1"/>
</dbReference>
<dbReference type="InterPro" id="IPR051024">
    <property type="entry name" value="GlcNAc_Chitin_IntDeg"/>
</dbReference>
<feature type="domain" description="Chitin-binding type-4" evidence="5">
    <location>
        <begin position="36"/>
        <end position="212"/>
    </location>
</feature>
<dbReference type="CDD" id="cd21177">
    <property type="entry name" value="LPMO_AA10"/>
    <property type="match status" value="1"/>
</dbReference>
<name>A0ABZ1HJT2_STRPH</name>
<feature type="chain" id="PRO_5045781181" evidence="4">
    <location>
        <begin position="36"/>
        <end position="354"/>
    </location>
</feature>
<feature type="compositionally biased region" description="Low complexity" evidence="2">
    <location>
        <begin position="264"/>
        <end position="287"/>
    </location>
</feature>
<dbReference type="SUPFAM" id="SSF81296">
    <property type="entry name" value="E set domains"/>
    <property type="match status" value="1"/>
</dbReference>
<evidence type="ECO:0000259" key="5">
    <source>
        <dbReference type="Pfam" id="PF03067"/>
    </source>
</evidence>
<dbReference type="Pfam" id="PF03067">
    <property type="entry name" value="LPMO_10"/>
    <property type="match status" value="1"/>
</dbReference>
<organism evidence="6 7">
    <name type="scientific">Streptomyces phaeochromogenes</name>
    <dbReference type="NCBI Taxonomy" id="1923"/>
    <lineage>
        <taxon>Bacteria</taxon>
        <taxon>Bacillati</taxon>
        <taxon>Actinomycetota</taxon>
        <taxon>Actinomycetes</taxon>
        <taxon>Kitasatosporales</taxon>
        <taxon>Streptomycetaceae</taxon>
        <taxon>Streptomyces</taxon>
        <taxon>Streptomyces phaeochromogenes group</taxon>
    </lineage>
</organism>
<evidence type="ECO:0000256" key="3">
    <source>
        <dbReference type="SAM" id="Phobius"/>
    </source>
</evidence>
<keyword evidence="3" id="KW-0472">Membrane</keyword>
<feature type="transmembrane region" description="Helical" evidence="3">
    <location>
        <begin position="323"/>
        <end position="343"/>
    </location>
</feature>
<dbReference type="Gene3D" id="2.70.50.50">
    <property type="entry name" value="chitin-binding protein cbp21"/>
    <property type="match status" value="1"/>
</dbReference>
<keyword evidence="6" id="KW-0560">Oxidoreductase</keyword>
<sequence length="354" mass="35834">MSARRKATRTRLATVAAVGVAPLALTGLAAAPAVAHGSMTDPVSRVAGCFAEGPESPRSAACKAAVAAGGTQALYDWNGVNIANAAGKSKEIIPDGKLCSAGNDKFKGLDLARADWPASRLTSGNRTFRYKGTAPHKGSFELYVTKDGYDPAKPLKWSDLESKPFLKVTDPRMESGDYVFDGVVPVKSGRHLIYSIWQRSDSPEAFYTCSDVVFGEGGSGSGGGAGASTAPTASAPSDQEIEDGTDESSVEHGGHGDDDPKTQATATAAADTASDSGSGTDSATESAEAAGPSEATDDSASDAEPAGGSENLAETGGSNTTPYVAIGGATALALGAAALFASVRRRAVGGRHSR</sequence>
<evidence type="ECO:0000256" key="4">
    <source>
        <dbReference type="SAM" id="SignalP"/>
    </source>
</evidence>
<keyword evidence="1 4" id="KW-0732">Signal</keyword>
<dbReference type="InterPro" id="IPR014756">
    <property type="entry name" value="Ig_E-set"/>
</dbReference>
<keyword evidence="7" id="KW-1185">Reference proteome</keyword>